<dbReference type="RefSeq" id="WP_150988937.1">
    <property type="nucleotide sequence ID" value="NZ_CP062804.1"/>
</dbReference>
<dbReference type="NCBIfam" id="TIGR00640">
    <property type="entry name" value="acid_CoA_mut_C"/>
    <property type="match status" value="1"/>
</dbReference>
<evidence type="ECO:0000313" key="10">
    <source>
        <dbReference type="EMBL" id="QOT80712.1"/>
    </source>
</evidence>
<name>A0A643FQ01_9BURK</name>
<organism evidence="10 11">
    <name type="scientific">Cupriavidus basilensis</name>
    <dbReference type="NCBI Taxonomy" id="68895"/>
    <lineage>
        <taxon>Bacteria</taxon>
        <taxon>Pseudomonadati</taxon>
        <taxon>Pseudomonadota</taxon>
        <taxon>Betaproteobacteria</taxon>
        <taxon>Burkholderiales</taxon>
        <taxon>Burkholderiaceae</taxon>
        <taxon>Cupriavidus</taxon>
    </lineage>
</organism>
<dbReference type="GO" id="GO:0046872">
    <property type="term" value="F:metal ion binding"/>
    <property type="evidence" value="ECO:0007669"/>
    <property type="project" value="UniProtKB-KW"/>
</dbReference>
<keyword evidence="6 10" id="KW-0413">Isomerase</keyword>
<accession>A0A643FQ01</accession>
<dbReference type="Gene3D" id="3.20.20.240">
    <property type="entry name" value="Methylmalonyl-CoA mutase"/>
    <property type="match status" value="1"/>
</dbReference>
<evidence type="ECO:0000256" key="6">
    <source>
        <dbReference type="ARBA" id="ARBA00023235"/>
    </source>
</evidence>
<feature type="domain" description="B12-binding" evidence="9">
    <location>
        <begin position="557"/>
        <end position="688"/>
    </location>
</feature>
<dbReference type="GO" id="GO:0004494">
    <property type="term" value="F:methylmalonyl-CoA mutase activity"/>
    <property type="evidence" value="ECO:0007669"/>
    <property type="project" value="UniProtKB-EC"/>
</dbReference>
<evidence type="ECO:0000256" key="2">
    <source>
        <dbReference type="ARBA" id="ARBA00008465"/>
    </source>
</evidence>
<dbReference type="Gene3D" id="3.40.50.280">
    <property type="entry name" value="Cobalamin-binding domain"/>
    <property type="match status" value="1"/>
</dbReference>
<proteinExistence type="inferred from homology"/>
<evidence type="ECO:0000259" key="9">
    <source>
        <dbReference type="PROSITE" id="PS51332"/>
    </source>
</evidence>
<comment type="cofactor">
    <cofactor evidence="1">
        <name>adenosylcob(III)alamin</name>
        <dbReference type="ChEBI" id="CHEBI:18408"/>
    </cofactor>
</comment>
<dbReference type="EC" id="5.4.99.2" evidence="3"/>
<dbReference type="InterPro" id="IPR006159">
    <property type="entry name" value="Acid_CoA_mut_C"/>
</dbReference>
<keyword evidence="4" id="KW-0846">Cobalamin</keyword>
<sequence>MSADTHGGLARKPVYTAADLDGLRHLGSLPGEAPFVRGPHRSMYAGKPWTIRQYAGFADATASNLAFRQALAQGAQGLSVAFDLPTHRGYDSDHPLAQADVGMAGVAIDSVEDMKRLFDGIALDRVSVSMTMSGAVLPVLAAFLVSAEEAGIPLDRLSGTIQNDILKEYMVRNTWIFAPGPSMRICADVVAYLSRHVPRFNGMSISGYHFQEAGADPVLELALTLANGQEYVRQMAARGLDVDDFCARLSFFFGVGKDFFTEIAKLRAARLLWCEIVRELGATTDRATMLRTHCQTSGWSLAASQPDNNIVRTTVEAMAAVFGGTQSLHTNAYDEALALPSAASARLARDTQLILQHEMGLCDVADPWAGSYMMEALTAQMADKVRALMAEIAAAGGVLAAIDSGWVHERIHRAAVATQADIDEGRRVIVGVNRYQAGADEAPACLEIDGRQVRAQQAERLSRLKASRDGAAVAQALRALTAAARGGEQNLLPLTMNAIRCRATLGECTQALELVWPRHAMAPRYARQAYGEAVHDSPAWDAARAQVRALAARLGRAPRILIAKLGQDGHDRGAKAVAAAFSDAGFAVTLGPLFQSPQDAVAMALHGQVDAVGASSLAGAHLALLPCLIDGLRDGLRDGRPGVLVFAGGVIPASHARRLRAQGVSAIFGPGATMAAIVMGIAGALLRHAGKASLPDAQLESAG</sequence>
<dbReference type="EMBL" id="CP062804">
    <property type="protein sequence ID" value="QOT80712.1"/>
    <property type="molecule type" value="Genomic_DNA"/>
</dbReference>
<dbReference type="Proteomes" id="UP000397656">
    <property type="component" value="Chromosome 2"/>
</dbReference>
<dbReference type="AlphaFoldDB" id="A0A643FQ01"/>
<evidence type="ECO:0000256" key="8">
    <source>
        <dbReference type="ARBA" id="ARBA00072363"/>
    </source>
</evidence>
<gene>
    <name evidence="10" type="primary">scpA</name>
    <name evidence="10" type="ORF">F7R26_025155</name>
</gene>
<dbReference type="InterPro" id="IPR016176">
    <property type="entry name" value="Cbl-dep_enz_cat"/>
</dbReference>
<keyword evidence="5" id="KW-0479">Metal-binding</keyword>
<dbReference type="GO" id="GO:0005737">
    <property type="term" value="C:cytoplasm"/>
    <property type="evidence" value="ECO:0007669"/>
    <property type="project" value="TreeGrafter"/>
</dbReference>
<dbReference type="GO" id="GO:0031419">
    <property type="term" value="F:cobalamin binding"/>
    <property type="evidence" value="ECO:0007669"/>
    <property type="project" value="UniProtKB-KW"/>
</dbReference>
<dbReference type="Pfam" id="PF02310">
    <property type="entry name" value="B12-binding"/>
    <property type="match status" value="1"/>
</dbReference>
<dbReference type="PANTHER" id="PTHR48101:SF4">
    <property type="entry name" value="METHYLMALONYL-COA MUTASE, MITOCHONDRIAL"/>
    <property type="match status" value="1"/>
</dbReference>
<dbReference type="PANTHER" id="PTHR48101">
    <property type="entry name" value="METHYLMALONYL-COA MUTASE, MITOCHONDRIAL-RELATED"/>
    <property type="match status" value="1"/>
</dbReference>
<evidence type="ECO:0000256" key="4">
    <source>
        <dbReference type="ARBA" id="ARBA00022628"/>
    </source>
</evidence>
<keyword evidence="7" id="KW-0170">Cobalt</keyword>
<dbReference type="NCBIfam" id="TIGR00641">
    <property type="entry name" value="acid_CoA_mut_N"/>
    <property type="match status" value="1"/>
</dbReference>
<dbReference type="SUPFAM" id="SSF52242">
    <property type="entry name" value="Cobalamin (vitamin B12)-binding domain"/>
    <property type="match status" value="1"/>
</dbReference>
<dbReference type="GO" id="GO:0019678">
    <property type="term" value="P:propionate metabolic process, methylmalonyl pathway"/>
    <property type="evidence" value="ECO:0007669"/>
    <property type="project" value="TreeGrafter"/>
</dbReference>
<evidence type="ECO:0000256" key="1">
    <source>
        <dbReference type="ARBA" id="ARBA00001922"/>
    </source>
</evidence>
<dbReference type="NCBIfam" id="NF006944">
    <property type="entry name" value="PRK09426.1"/>
    <property type="match status" value="1"/>
</dbReference>
<dbReference type="FunFam" id="3.20.20.240:FF:000001">
    <property type="entry name" value="Probable methylmalonyl-coa mutase"/>
    <property type="match status" value="1"/>
</dbReference>
<dbReference type="InterPro" id="IPR006098">
    <property type="entry name" value="MMCoA_mutase_a_cat"/>
</dbReference>
<evidence type="ECO:0000256" key="7">
    <source>
        <dbReference type="ARBA" id="ARBA00023285"/>
    </source>
</evidence>
<dbReference type="PROSITE" id="PS51332">
    <property type="entry name" value="B12_BINDING"/>
    <property type="match status" value="1"/>
</dbReference>
<dbReference type="GeneID" id="98404231"/>
<evidence type="ECO:0000313" key="11">
    <source>
        <dbReference type="Proteomes" id="UP000397656"/>
    </source>
</evidence>
<evidence type="ECO:0000256" key="3">
    <source>
        <dbReference type="ARBA" id="ARBA00012398"/>
    </source>
</evidence>
<protein>
    <recommendedName>
        <fullName evidence="8">Methylmalonyl-CoA mutase</fullName>
        <ecNumber evidence="3">5.4.99.2</ecNumber>
    </recommendedName>
</protein>
<dbReference type="SUPFAM" id="SSF51703">
    <property type="entry name" value="Cobalamin (vitamin B12)-dependent enzymes"/>
    <property type="match status" value="1"/>
</dbReference>
<dbReference type="InterPro" id="IPR036724">
    <property type="entry name" value="Cobalamin-bd_sf"/>
</dbReference>
<evidence type="ECO:0000256" key="5">
    <source>
        <dbReference type="ARBA" id="ARBA00022723"/>
    </source>
</evidence>
<comment type="similarity">
    <text evidence="2">Belongs to the methylmalonyl-CoA mutase family.</text>
</comment>
<dbReference type="InterPro" id="IPR006099">
    <property type="entry name" value="MeMalonylCoA_mutase_a/b_cat"/>
</dbReference>
<reference evidence="10 11" key="1">
    <citation type="submission" date="2020-10" db="EMBL/GenBank/DDBJ databases">
        <title>Complete genome sequence of Cupriavidus basilensis CCUG 49340T.</title>
        <authorList>
            <person name="Salva-Serra F."/>
            <person name="Donoso R.A."/>
            <person name="Cho K.H."/>
            <person name="Yoo J.A."/>
            <person name="Lee K."/>
            <person name="Yoon S.-H."/>
            <person name="Perez-Pantoja D."/>
            <person name="Moore E.R.B."/>
        </authorList>
    </citation>
    <scope>NUCLEOTIDE SEQUENCE [LARGE SCALE GENOMIC DNA]</scope>
    <source>
        <strain evidence="11">CCUG 49340</strain>
    </source>
</reference>
<dbReference type="Pfam" id="PF01642">
    <property type="entry name" value="MM_CoA_mutase"/>
    <property type="match status" value="1"/>
</dbReference>
<dbReference type="InterPro" id="IPR006158">
    <property type="entry name" value="Cobalamin-bd"/>
</dbReference>